<name>B1XTG7_POLNS</name>
<organism evidence="2">
    <name type="scientific">Polynucleobacter necessarius subsp. necessarius (strain STIR1)</name>
    <dbReference type="NCBI Taxonomy" id="452638"/>
    <lineage>
        <taxon>Bacteria</taxon>
        <taxon>Pseudomonadati</taxon>
        <taxon>Pseudomonadota</taxon>
        <taxon>Betaproteobacteria</taxon>
        <taxon>Burkholderiales</taxon>
        <taxon>Burkholderiaceae</taxon>
        <taxon>Polynucleobacter</taxon>
    </lineage>
</organism>
<keyword evidence="1" id="KW-1133">Transmembrane helix</keyword>
<dbReference type="HOGENOM" id="CLU_1607648_0_0_4"/>
<keyword evidence="1" id="KW-0472">Membrane</keyword>
<protein>
    <recommendedName>
        <fullName evidence="3">Transmembrane protein</fullName>
    </recommendedName>
</protein>
<gene>
    <name evidence="2" type="ordered locus">Pnec_0354</name>
</gene>
<keyword evidence="1" id="KW-0812">Transmembrane</keyword>
<evidence type="ECO:0008006" key="3">
    <source>
        <dbReference type="Google" id="ProtNLM"/>
    </source>
</evidence>
<feature type="transmembrane region" description="Helical" evidence="1">
    <location>
        <begin position="106"/>
        <end position="126"/>
    </location>
</feature>
<reference evidence="2" key="1">
    <citation type="submission" date="2008-03" db="EMBL/GenBank/DDBJ databases">
        <title>Complete sequence of Polynucleobacter necessarius STIR1.</title>
        <authorList>
            <consortium name="US DOE Joint Genome Institute"/>
            <person name="Copeland A."/>
            <person name="Lucas S."/>
            <person name="Lapidus A."/>
            <person name="Barry K."/>
            <person name="Detter J.C."/>
            <person name="Glavina del Rio T."/>
            <person name="Hammon N."/>
            <person name="Israni S."/>
            <person name="Dalin E."/>
            <person name="Tice H."/>
            <person name="Pitluck S."/>
            <person name="Chain P."/>
            <person name="Malfatti S."/>
            <person name="Shin M."/>
            <person name="Vergez L."/>
            <person name="Schmutz J."/>
            <person name="Larimer F."/>
            <person name="Land M."/>
            <person name="Hauser L."/>
            <person name="Kyrpides N."/>
            <person name="Kim E."/>
            <person name="Hahn M."/>
            <person name="Richardson P."/>
        </authorList>
    </citation>
    <scope>NUCLEOTIDE SEQUENCE [LARGE SCALE GENOMIC DNA]</scope>
    <source>
        <strain evidence="2">STIR1</strain>
    </source>
</reference>
<dbReference type="KEGG" id="pne:Pnec_0354"/>
<proteinExistence type="predicted"/>
<evidence type="ECO:0000313" key="2">
    <source>
        <dbReference type="EMBL" id="ACB43644.1"/>
    </source>
</evidence>
<dbReference type="EMBL" id="CP001010">
    <property type="protein sequence ID" value="ACB43644.1"/>
    <property type="molecule type" value="Genomic_DNA"/>
</dbReference>
<dbReference type="AlphaFoldDB" id="B1XTG7"/>
<dbReference type="eggNOG" id="ENOG5033TUV">
    <property type="taxonomic scope" value="Bacteria"/>
</dbReference>
<sequence>MSISKPSSLLSSSINSISGAVSNLNNELLEYVNPEKPTHDHASVYYKRFFISKFNLGDKAVETKFSSPMQIADGDQITVAGYEKSGSLQVLAYNNQTQQLSSHENWIILGLGALFFFAVAIGLLNSELVAQGTLIPKLFLFGFSIVSIYMGYRALLIREAVKLLSIYLAVVDGV</sequence>
<evidence type="ECO:0000256" key="1">
    <source>
        <dbReference type="SAM" id="Phobius"/>
    </source>
</evidence>
<dbReference type="OrthoDB" id="9131821at2"/>
<accession>B1XTG7</accession>
<feature type="transmembrane region" description="Helical" evidence="1">
    <location>
        <begin position="138"/>
        <end position="156"/>
    </location>
</feature>